<reference evidence="2 3" key="1">
    <citation type="submission" date="2017-12" db="EMBL/GenBank/DDBJ databases">
        <authorList>
            <person name="Levesque S."/>
        </authorList>
    </citation>
    <scope>NUCLEOTIDE SEQUENCE [LARGE SCALE GENOMIC DNA]</scope>
    <source>
        <strain evidence="2 3">SMQ-1420</strain>
    </source>
</reference>
<sequence>MKIALYGASGMIGSRVTKEATERGLEITAITRTGAEVPGAAANLKGDMGDAEFDRQVVADHDVIVSTTGPSRTGAPHEEWLQALETLAQASGDKRVFVVGGAGSLFVGDTMLKDTEGFPEAYKAESETGTKALELMRAGNYSPWTLISPAPEIGPGERTGTYKTELETPAGDSISAEDFAVAMVDEIVDAKHIDARFTVANRALQSLSRSDPAPRE</sequence>
<dbReference type="PANTHER" id="PTHR43355">
    <property type="entry name" value="FLAVIN REDUCTASE (NADPH)"/>
    <property type="match status" value="1"/>
</dbReference>
<dbReference type="AlphaFoldDB" id="A0A3Q9NX74"/>
<dbReference type="PANTHER" id="PTHR43355:SF2">
    <property type="entry name" value="FLAVIN REDUCTASE (NADPH)"/>
    <property type="match status" value="1"/>
</dbReference>
<protein>
    <submittedName>
        <fullName evidence="2">FMN reductase</fullName>
    </submittedName>
</protein>
<dbReference type="RefSeq" id="WP_127362005.1">
    <property type="nucleotide sequence ID" value="NZ_CP025334.1"/>
</dbReference>
<dbReference type="InterPro" id="IPR016040">
    <property type="entry name" value="NAD(P)-bd_dom"/>
</dbReference>
<dbReference type="Gene3D" id="3.40.50.720">
    <property type="entry name" value="NAD(P)-binding Rossmann-like Domain"/>
    <property type="match status" value="1"/>
</dbReference>
<evidence type="ECO:0000259" key="1">
    <source>
        <dbReference type="Pfam" id="PF13460"/>
    </source>
</evidence>
<dbReference type="InterPro" id="IPR036291">
    <property type="entry name" value="NAD(P)-bd_dom_sf"/>
</dbReference>
<dbReference type="GO" id="GO:0016646">
    <property type="term" value="F:oxidoreductase activity, acting on the CH-NH group of donors, NAD or NADP as acceptor"/>
    <property type="evidence" value="ECO:0007669"/>
    <property type="project" value="TreeGrafter"/>
</dbReference>
<evidence type="ECO:0000313" key="3">
    <source>
        <dbReference type="Proteomes" id="UP000282731"/>
    </source>
</evidence>
<dbReference type="EMBL" id="CP025334">
    <property type="protein sequence ID" value="AZT96742.1"/>
    <property type="molecule type" value="Genomic_DNA"/>
</dbReference>
<feature type="domain" description="NAD(P)-binding" evidence="1">
    <location>
        <begin position="7"/>
        <end position="187"/>
    </location>
</feature>
<dbReference type="Proteomes" id="UP000282731">
    <property type="component" value="Chromosome"/>
</dbReference>
<proteinExistence type="predicted"/>
<reference evidence="2 3" key="2">
    <citation type="submission" date="2019-01" db="EMBL/GenBank/DDBJ databases">
        <title>Comparative genomic analysis of Brevibacterium aurantiacum sheds light on its evolution and its adaptation to smear-ripened cheeses.</title>
        <authorList>
            <person name="Moineau S."/>
        </authorList>
    </citation>
    <scope>NUCLEOTIDE SEQUENCE [LARGE SCALE GENOMIC DNA]</scope>
    <source>
        <strain evidence="2 3">SMQ-1420</strain>
    </source>
</reference>
<accession>A0A3Q9NX74</accession>
<evidence type="ECO:0000313" key="2">
    <source>
        <dbReference type="EMBL" id="AZT96742.1"/>
    </source>
</evidence>
<organism evidence="2 3">
    <name type="scientific">Brevibacterium aurantiacum</name>
    <dbReference type="NCBI Taxonomy" id="273384"/>
    <lineage>
        <taxon>Bacteria</taxon>
        <taxon>Bacillati</taxon>
        <taxon>Actinomycetota</taxon>
        <taxon>Actinomycetes</taxon>
        <taxon>Micrococcales</taxon>
        <taxon>Brevibacteriaceae</taxon>
        <taxon>Brevibacterium</taxon>
    </lineage>
</organism>
<dbReference type="SUPFAM" id="SSF51735">
    <property type="entry name" value="NAD(P)-binding Rossmann-fold domains"/>
    <property type="match status" value="1"/>
</dbReference>
<dbReference type="InterPro" id="IPR051606">
    <property type="entry name" value="Polyketide_Oxido-like"/>
</dbReference>
<dbReference type="Pfam" id="PF13460">
    <property type="entry name" value="NAD_binding_10"/>
    <property type="match status" value="1"/>
</dbReference>
<name>A0A3Q9NX74_BREAU</name>
<gene>
    <name evidence="2" type="ORF">CXR27_06785</name>
</gene>